<evidence type="ECO:0000256" key="3">
    <source>
        <dbReference type="ARBA" id="ARBA00022490"/>
    </source>
</evidence>
<dbReference type="PANTHER" id="PTHR30272">
    <property type="entry name" value="3-HYDROXYACYL-[ACYL-CARRIER-PROTEIN] DEHYDRATASE"/>
    <property type="match status" value="1"/>
</dbReference>
<dbReference type="EC" id="4.2.1.59" evidence="9"/>
<comment type="catalytic activity">
    <reaction evidence="9">
        <text>a (3R)-hydroxyacyl-[ACP] = a (2E)-enoyl-[ACP] + H2O</text>
        <dbReference type="Rhea" id="RHEA:13097"/>
        <dbReference type="Rhea" id="RHEA-COMP:9925"/>
        <dbReference type="Rhea" id="RHEA-COMP:9945"/>
        <dbReference type="ChEBI" id="CHEBI:15377"/>
        <dbReference type="ChEBI" id="CHEBI:78784"/>
        <dbReference type="ChEBI" id="CHEBI:78827"/>
        <dbReference type="EC" id="4.2.1.59"/>
    </reaction>
</comment>
<evidence type="ECO:0000313" key="11">
    <source>
        <dbReference type="Proteomes" id="UP001524642"/>
    </source>
</evidence>
<evidence type="ECO:0000313" key="10">
    <source>
        <dbReference type="EMBL" id="MCR0982033.1"/>
    </source>
</evidence>
<comment type="function">
    <text evidence="8 9">Involved in unsaturated fatty acids biosynthesis. Catalyzes the dehydration of short chain beta-hydroxyacyl-ACPs and long chain saturated and unsaturated beta-hydroxyacyl-ACPs.</text>
</comment>
<keyword evidence="4 9" id="KW-0444">Lipid biosynthesis</keyword>
<comment type="caution">
    <text evidence="10">The sequence shown here is derived from an EMBL/GenBank/DDBJ whole genome shotgun (WGS) entry which is preliminary data.</text>
</comment>
<dbReference type="Pfam" id="PF07977">
    <property type="entry name" value="FabA"/>
    <property type="match status" value="1"/>
</dbReference>
<evidence type="ECO:0000256" key="5">
    <source>
        <dbReference type="ARBA" id="ARBA00022556"/>
    </source>
</evidence>
<sequence length="162" mass="17772">MADSEDKAPESAGGETLTTLDIERIMQAIPHRYPFLLVDRVVDFVPGQSCTGIKNVSINEQVFQGHFPRHPVFPGVMIIESMAQTAGVLVVETLGPDARGKLVYFMSVEGAKFRKPVVPGDQMRVHVTKERQRGNVWKFSAEAKVDGVVVAEATYAAMILDS</sequence>
<dbReference type="NCBIfam" id="NF000582">
    <property type="entry name" value="PRK00006.1"/>
    <property type="match status" value="1"/>
</dbReference>
<comment type="subcellular location">
    <subcellularLocation>
        <location evidence="1 9">Cytoplasm</location>
    </subcellularLocation>
</comment>
<accession>A0ABT1X1R4</accession>
<proteinExistence type="inferred from homology"/>
<evidence type="ECO:0000256" key="9">
    <source>
        <dbReference type="HAMAP-Rule" id="MF_00406"/>
    </source>
</evidence>
<evidence type="ECO:0000256" key="7">
    <source>
        <dbReference type="ARBA" id="ARBA00023239"/>
    </source>
</evidence>
<evidence type="ECO:0000256" key="1">
    <source>
        <dbReference type="ARBA" id="ARBA00004496"/>
    </source>
</evidence>
<organism evidence="10 11">
    <name type="scientific">Roseomonas populi</name>
    <dbReference type="NCBI Taxonomy" id="3121582"/>
    <lineage>
        <taxon>Bacteria</taxon>
        <taxon>Pseudomonadati</taxon>
        <taxon>Pseudomonadota</taxon>
        <taxon>Alphaproteobacteria</taxon>
        <taxon>Acetobacterales</taxon>
        <taxon>Roseomonadaceae</taxon>
        <taxon>Roseomonas</taxon>
    </lineage>
</organism>
<dbReference type="Gene3D" id="3.10.129.10">
    <property type="entry name" value="Hotdog Thioesterase"/>
    <property type="match status" value="1"/>
</dbReference>
<dbReference type="RefSeq" id="WP_257715701.1">
    <property type="nucleotide sequence ID" value="NZ_JANJOU010000004.1"/>
</dbReference>
<dbReference type="NCBIfam" id="TIGR01750">
    <property type="entry name" value="fabZ"/>
    <property type="match status" value="1"/>
</dbReference>
<keyword evidence="3 9" id="KW-0963">Cytoplasm</keyword>
<name>A0ABT1X1R4_9PROT</name>
<evidence type="ECO:0000256" key="4">
    <source>
        <dbReference type="ARBA" id="ARBA00022516"/>
    </source>
</evidence>
<evidence type="ECO:0000256" key="8">
    <source>
        <dbReference type="ARBA" id="ARBA00025049"/>
    </source>
</evidence>
<feature type="active site" evidence="9">
    <location>
        <position position="66"/>
    </location>
</feature>
<dbReference type="HAMAP" id="MF_00406">
    <property type="entry name" value="FabZ"/>
    <property type="match status" value="1"/>
</dbReference>
<keyword evidence="11" id="KW-1185">Reference proteome</keyword>
<dbReference type="InterPro" id="IPR010084">
    <property type="entry name" value="FabZ"/>
</dbReference>
<keyword evidence="7 9" id="KW-0456">Lyase</keyword>
<dbReference type="EMBL" id="JANJOU010000004">
    <property type="protein sequence ID" value="MCR0982033.1"/>
    <property type="molecule type" value="Genomic_DNA"/>
</dbReference>
<gene>
    <name evidence="9 10" type="primary">fabZ</name>
    <name evidence="10" type="ORF">NRP21_08235</name>
</gene>
<protein>
    <recommendedName>
        <fullName evidence="9">3-hydroxyacyl-[acyl-carrier-protein] dehydratase FabZ</fullName>
        <ecNumber evidence="9">4.2.1.59</ecNumber>
    </recommendedName>
    <alternativeName>
        <fullName evidence="9">(3R)-hydroxymyristoyl-[acyl-carrier-protein] dehydratase</fullName>
        <shortName evidence="9">(3R)-hydroxymyristoyl-ACP dehydrase</shortName>
    </alternativeName>
    <alternativeName>
        <fullName evidence="9">Beta-hydroxyacyl-ACP dehydratase</fullName>
    </alternativeName>
</protein>
<comment type="similarity">
    <text evidence="2 9">Belongs to the thioester dehydratase family. FabZ subfamily.</text>
</comment>
<dbReference type="PANTHER" id="PTHR30272:SF1">
    <property type="entry name" value="3-HYDROXYACYL-[ACYL-CARRIER-PROTEIN] DEHYDRATASE"/>
    <property type="match status" value="1"/>
</dbReference>
<evidence type="ECO:0000256" key="2">
    <source>
        <dbReference type="ARBA" id="ARBA00009174"/>
    </source>
</evidence>
<keyword evidence="5 9" id="KW-0441">Lipid A biosynthesis</keyword>
<dbReference type="Proteomes" id="UP001524642">
    <property type="component" value="Unassembled WGS sequence"/>
</dbReference>
<dbReference type="InterPro" id="IPR013114">
    <property type="entry name" value="FabA_FabZ"/>
</dbReference>
<reference evidence="10 11" key="1">
    <citation type="submission" date="2022-06" db="EMBL/GenBank/DDBJ databases">
        <title>Roseomonas CN29.</title>
        <authorList>
            <person name="Cheng Y."/>
            <person name="He X."/>
        </authorList>
    </citation>
    <scope>NUCLEOTIDE SEQUENCE [LARGE SCALE GENOMIC DNA]</scope>
    <source>
        <strain evidence="10 11">CN29</strain>
    </source>
</reference>
<dbReference type="SUPFAM" id="SSF54637">
    <property type="entry name" value="Thioesterase/thiol ester dehydrase-isomerase"/>
    <property type="match status" value="1"/>
</dbReference>
<dbReference type="CDD" id="cd01288">
    <property type="entry name" value="FabZ"/>
    <property type="match status" value="1"/>
</dbReference>
<dbReference type="InterPro" id="IPR029069">
    <property type="entry name" value="HotDog_dom_sf"/>
</dbReference>
<dbReference type="GO" id="GO:0019171">
    <property type="term" value="F:(3R)-hydroxyacyl-[acyl-carrier-protein] dehydratase activity"/>
    <property type="evidence" value="ECO:0007669"/>
    <property type="project" value="UniProtKB-EC"/>
</dbReference>
<keyword evidence="6 9" id="KW-0443">Lipid metabolism</keyword>
<evidence type="ECO:0000256" key="6">
    <source>
        <dbReference type="ARBA" id="ARBA00023098"/>
    </source>
</evidence>